<reference evidence="1 2" key="1">
    <citation type="journal article" date="2016" name="Nat. Commun.">
        <title>Thousands of microbial genomes shed light on interconnected biogeochemical processes in an aquifer system.</title>
        <authorList>
            <person name="Anantharaman K."/>
            <person name="Brown C.T."/>
            <person name="Hug L.A."/>
            <person name="Sharon I."/>
            <person name="Castelle C.J."/>
            <person name="Probst A.J."/>
            <person name="Thomas B.C."/>
            <person name="Singh A."/>
            <person name="Wilkins M.J."/>
            <person name="Karaoz U."/>
            <person name="Brodie E.L."/>
            <person name="Williams K.H."/>
            <person name="Hubbard S.S."/>
            <person name="Banfield J.F."/>
        </authorList>
    </citation>
    <scope>NUCLEOTIDE SEQUENCE [LARGE SCALE GENOMIC DNA]</scope>
</reference>
<dbReference type="Pfam" id="PF05635">
    <property type="entry name" value="23S_rRNA_IVP"/>
    <property type="match status" value="1"/>
</dbReference>
<dbReference type="Proteomes" id="UP000176233">
    <property type="component" value="Unassembled WGS sequence"/>
</dbReference>
<accession>A0A1F5NPZ2</accession>
<gene>
    <name evidence="1" type="ORF">A2660_02090</name>
</gene>
<organism evidence="1 2">
    <name type="scientific">Candidatus Doudnabacteria bacterium RIFCSPHIGHO2_01_FULL_45_18</name>
    <dbReference type="NCBI Taxonomy" id="1817823"/>
    <lineage>
        <taxon>Bacteria</taxon>
        <taxon>Candidatus Doudnaibacteriota</taxon>
    </lineage>
</organism>
<sequence>MEQFIPLEKLEVYQMARELSKIAWEIYEPMDWQTKKVIGDQFITATDSVSANIAEGFGRFHYLDKMKFYYNGRGSLFEAKNWIEILLERKYITNEQQDKYRKIADTLGVKLNNLISVTYKTKKEEQ</sequence>
<evidence type="ECO:0000313" key="2">
    <source>
        <dbReference type="Proteomes" id="UP000176233"/>
    </source>
</evidence>
<dbReference type="InterPro" id="IPR012657">
    <property type="entry name" value="23S_rRNA-intervening_sequence"/>
</dbReference>
<comment type="caution">
    <text evidence="1">The sequence shown here is derived from an EMBL/GenBank/DDBJ whole genome shotgun (WGS) entry which is preliminary data.</text>
</comment>
<name>A0A1F5NPZ2_9BACT</name>
<dbReference type="PANTHER" id="PTHR38471">
    <property type="entry name" value="FOUR HELIX BUNDLE PROTEIN"/>
    <property type="match status" value="1"/>
</dbReference>
<dbReference type="InterPro" id="IPR036583">
    <property type="entry name" value="23S_rRNA_IVS_sf"/>
</dbReference>
<dbReference type="PANTHER" id="PTHR38471:SF2">
    <property type="entry name" value="FOUR HELIX BUNDLE PROTEIN"/>
    <property type="match status" value="1"/>
</dbReference>
<dbReference type="EMBL" id="MFEJ01000029">
    <property type="protein sequence ID" value="OGE79759.1"/>
    <property type="molecule type" value="Genomic_DNA"/>
</dbReference>
<dbReference type="SUPFAM" id="SSF158446">
    <property type="entry name" value="IVS-encoded protein-like"/>
    <property type="match status" value="1"/>
</dbReference>
<dbReference type="NCBIfam" id="TIGR02436">
    <property type="entry name" value="four helix bundle protein"/>
    <property type="match status" value="1"/>
</dbReference>
<protein>
    <submittedName>
        <fullName evidence="1">Four helix bundle protein</fullName>
    </submittedName>
</protein>
<proteinExistence type="predicted"/>
<dbReference type="Gene3D" id="1.20.1440.60">
    <property type="entry name" value="23S rRNA-intervening sequence"/>
    <property type="match status" value="1"/>
</dbReference>
<evidence type="ECO:0000313" key="1">
    <source>
        <dbReference type="EMBL" id="OGE79759.1"/>
    </source>
</evidence>
<dbReference type="AlphaFoldDB" id="A0A1F5NPZ2"/>